<keyword evidence="4" id="KW-1185">Reference proteome</keyword>
<dbReference type="AlphaFoldDB" id="A0AAV6Z3Y9"/>
<reference evidence="3" key="1">
    <citation type="thesis" date="2020" institute="ProQuest LLC" country="789 East Eisenhower Parkway, Ann Arbor, MI, USA">
        <title>Comparative Genomics and Chromosome Evolution.</title>
        <authorList>
            <person name="Mudd A.B."/>
        </authorList>
    </citation>
    <scope>NUCLEOTIDE SEQUENCE</scope>
    <source>
        <strain evidence="3">237g6f4</strain>
        <tissue evidence="3">Blood</tissue>
    </source>
</reference>
<evidence type="ECO:0000313" key="3">
    <source>
        <dbReference type="EMBL" id="KAG8543802.1"/>
    </source>
</evidence>
<dbReference type="InterPro" id="IPR029343">
    <property type="entry name" value="CCDC14"/>
</dbReference>
<evidence type="ECO:0008006" key="5">
    <source>
        <dbReference type="Google" id="ProtNLM"/>
    </source>
</evidence>
<sequence>MKAAVHDHWMLSLQVVDINRGLDRCAALLHDILQCDAKENPMKPHRMPGAKGSTRPAIMKSKKSAGRNPTTSSHVYKEKGPLRWTLPSGLCAADVQGPSVSSPPLTLPSQNLDHVTTQMQHFQQASSQVTGISPPADGSEASAVYNCRLPTSTPTLSPQRPAHSQLCSYQTLPAGGASCPPSTALSSMKGNAQASALYKSTSCLETHPVNILSQLNNYKSLIRDSDLLQCVASHLAQLQQSQETLQDQASEAYTSESGPLTEIDETSADEDDAGSAVREISCQTSFHKKSPEKKLKTVKYLLEEIKSLVLDQGDMEAKRLVTELERSVSLLPAVVGSTNVHAEIALALQPLRSENAQLRRRLRILNQQLRVRERGSRSDEQNAEVTALQSMNETLQQQLSEAQRELETLRNRNQELMHSVEVQEEESRKAAHIIQEKEQEIRHMQQHQDVTATDRRKEVDEAVGKMKSVQFKLEASEKENQILEITLRQRDAEITRLRELTRTLQAGMAKLLCDLGKDVPKPKPGSSLTTAALGSYDRQAQSEQCSASTSIINYLKTLETDQVFTGAESVYSHTPLLPISSKGVDAEANDYHQISKSLDQQHPPGPPYSLHKPKAELGSDLCYVTSDETLYLPLVSSPCKSRSDVPLRHMCTPPQLYRAERDTGPSSHYKNGLSYSAKNPGAHRDSQSIPHPTDGDTRISQSYPPPASQHPPTDSSMLEGKPDWSICSFSTFTSHDEQEFRKGLAALDANIAKLQWSLQNGGTRK</sequence>
<comment type="caution">
    <text evidence="3">The sequence shown here is derived from an EMBL/GenBank/DDBJ whole genome shotgun (WGS) entry which is preliminary data.</text>
</comment>
<dbReference type="Proteomes" id="UP000824782">
    <property type="component" value="Unassembled WGS sequence"/>
</dbReference>
<dbReference type="EMBL" id="WNYA01002869">
    <property type="protein sequence ID" value="KAG8543802.1"/>
    <property type="molecule type" value="Genomic_DNA"/>
</dbReference>
<feature type="region of interest" description="Disordered" evidence="2">
    <location>
        <begin position="657"/>
        <end position="720"/>
    </location>
</feature>
<proteinExistence type="predicted"/>
<feature type="region of interest" description="Disordered" evidence="2">
    <location>
        <begin position="40"/>
        <end position="75"/>
    </location>
</feature>
<evidence type="ECO:0000256" key="2">
    <source>
        <dbReference type="SAM" id="MobiDB-lite"/>
    </source>
</evidence>
<dbReference type="GO" id="GO:0071539">
    <property type="term" value="P:protein localization to centrosome"/>
    <property type="evidence" value="ECO:0007669"/>
    <property type="project" value="TreeGrafter"/>
</dbReference>
<accession>A0AAV6Z3Y9</accession>
<feature type="compositionally biased region" description="Acidic residues" evidence="2">
    <location>
        <begin position="262"/>
        <end position="273"/>
    </location>
</feature>
<dbReference type="GO" id="GO:0034451">
    <property type="term" value="C:centriolar satellite"/>
    <property type="evidence" value="ECO:0007669"/>
    <property type="project" value="TreeGrafter"/>
</dbReference>
<evidence type="ECO:0000256" key="1">
    <source>
        <dbReference type="SAM" id="Coils"/>
    </source>
</evidence>
<dbReference type="PANTHER" id="PTHR22367:SF2">
    <property type="entry name" value="COILED-COIL DOMAIN-CONTAINING PROTEIN 14"/>
    <property type="match status" value="1"/>
</dbReference>
<feature type="compositionally biased region" description="Polar residues" evidence="2">
    <location>
        <begin position="664"/>
        <end position="677"/>
    </location>
</feature>
<dbReference type="PANTHER" id="PTHR22367">
    <property type="entry name" value="COILED-COIL DOMAIN-CONTAINING PROTEIN 14"/>
    <property type="match status" value="1"/>
</dbReference>
<feature type="region of interest" description="Disordered" evidence="2">
    <location>
        <begin position="242"/>
        <end position="274"/>
    </location>
</feature>
<gene>
    <name evidence="3" type="ORF">GDO81_023660</name>
</gene>
<dbReference type="Pfam" id="PF15254">
    <property type="entry name" value="CCDC14"/>
    <property type="match status" value="2"/>
</dbReference>
<name>A0AAV6Z3Y9_ENGPU</name>
<feature type="compositionally biased region" description="Polar residues" evidence="2">
    <location>
        <begin position="249"/>
        <end position="258"/>
    </location>
</feature>
<protein>
    <recommendedName>
        <fullName evidence="5">Coiled-coil domain-containing protein 14</fullName>
    </recommendedName>
</protein>
<organism evidence="3 4">
    <name type="scientific">Engystomops pustulosus</name>
    <name type="common">Tungara frog</name>
    <name type="synonym">Physalaemus pustulosus</name>
    <dbReference type="NCBI Taxonomy" id="76066"/>
    <lineage>
        <taxon>Eukaryota</taxon>
        <taxon>Metazoa</taxon>
        <taxon>Chordata</taxon>
        <taxon>Craniata</taxon>
        <taxon>Vertebrata</taxon>
        <taxon>Euteleostomi</taxon>
        <taxon>Amphibia</taxon>
        <taxon>Batrachia</taxon>
        <taxon>Anura</taxon>
        <taxon>Neobatrachia</taxon>
        <taxon>Hyloidea</taxon>
        <taxon>Leptodactylidae</taxon>
        <taxon>Leiuperinae</taxon>
        <taxon>Engystomops</taxon>
    </lineage>
</organism>
<keyword evidence="1" id="KW-0175">Coiled coil</keyword>
<evidence type="ECO:0000313" key="4">
    <source>
        <dbReference type="Proteomes" id="UP000824782"/>
    </source>
</evidence>
<feature type="coiled-coil region" evidence="1">
    <location>
        <begin position="348"/>
        <end position="440"/>
    </location>
</feature>